<sequence>MQAYEHNQRLEEEQNQPRLTRNPIHRDREDAKRRLMADYFDDYCKYPLYYFRRRYRMSRKLFLDIVEGIKSYTVDPLSKHFKFFTHRPDATGRMSMSVIMKCTSFITYGNTPDAFDEYLQMGEHTAHNCLDNFNKFIIDLYMSKYTRNPTLPDVEKIYDAHENIHGFPGMLGCIDYLWTWHAFFGVAGENNDINVLDNSSLFDDLLDDIAHVAPFVVNGGGFEKGYYLADGIYPQWATFVKSFSVANDEKHGFFKRRQESARKDVERAIGVLQ</sequence>
<accession>A0ABQ5C8U0</accession>
<reference evidence="2" key="2">
    <citation type="submission" date="2022-01" db="EMBL/GenBank/DDBJ databases">
        <authorList>
            <person name="Yamashiro T."/>
            <person name="Shiraishi A."/>
            <person name="Satake H."/>
            <person name="Nakayama K."/>
        </authorList>
    </citation>
    <scope>NUCLEOTIDE SEQUENCE</scope>
</reference>
<organism evidence="2 3">
    <name type="scientific">Tanacetum coccineum</name>
    <dbReference type="NCBI Taxonomy" id="301880"/>
    <lineage>
        <taxon>Eukaryota</taxon>
        <taxon>Viridiplantae</taxon>
        <taxon>Streptophyta</taxon>
        <taxon>Embryophyta</taxon>
        <taxon>Tracheophyta</taxon>
        <taxon>Spermatophyta</taxon>
        <taxon>Magnoliopsida</taxon>
        <taxon>eudicotyledons</taxon>
        <taxon>Gunneridae</taxon>
        <taxon>Pentapetalae</taxon>
        <taxon>asterids</taxon>
        <taxon>campanulids</taxon>
        <taxon>Asterales</taxon>
        <taxon>Asteraceae</taxon>
        <taxon>Asteroideae</taxon>
        <taxon>Anthemideae</taxon>
        <taxon>Anthemidinae</taxon>
        <taxon>Tanacetum</taxon>
    </lineage>
</organism>
<dbReference type="EMBL" id="BQNB010014058">
    <property type="protein sequence ID" value="GJT23475.1"/>
    <property type="molecule type" value="Genomic_DNA"/>
</dbReference>
<gene>
    <name evidence="2" type="ORF">Tco_0893412</name>
</gene>
<proteinExistence type="predicted"/>
<evidence type="ECO:0000256" key="1">
    <source>
        <dbReference type="SAM" id="MobiDB-lite"/>
    </source>
</evidence>
<dbReference type="Pfam" id="PF04827">
    <property type="entry name" value="Plant_tran"/>
    <property type="match status" value="1"/>
</dbReference>
<keyword evidence="3" id="KW-1185">Reference proteome</keyword>
<dbReference type="PANTHER" id="PTHR47150">
    <property type="entry name" value="OS12G0169200 PROTEIN"/>
    <property type="match status" value="1"/>
</dbReference>
<dbReference type="InterPro" id="IPR006912">
    <property type="entry name" value="Harbinger_derived_prot"/>
</dbReference>
<name>A0ABQ5C8U0_9ASTR</name>
<evidence type="ECO:0000313" key="2">
    <source>
        <dbReference type="EMBL" id="GJT23475.1"/>
    </source>
</evidence>
<keyword evidence="2" id="KW-0808">Transferase</keyword>
<comment type="caution">
    <text evidence="2">The sequence shown here is derived from an EMBL/GenBank/DDBJ whole genome shotgun (WGS) entry which is preliminary data.</text>
</comment>
<keyword evidence="2" id="KW-0695">RNA-directed DNA polymerase</keyword>
<feature type="region of interest" description="Disordered" evidence="1">
    <location>
        <begin position="1"/>
        <end position="27"/>
    </location>
</feature>
<protein>
    <submittedName>
        <fullName evidence="2">Reverse transcriptase domain-containing protein</fullName>
    </submittedName>
</protein>
<feature type="compositionally biased region" description="Basic and acidic residues" evidence="1">
    <location>
        <begin position="1"/>
        <end position="12"/>
    </location>
</feature>
<dbReference type="PANTHER" id="PTHR47150:SF5">
    <property type="entry name" value="OS07G0546750 PROTEIN"/>
    <property type="match status" value="1"/>
</dbReference>
<dbReference type="GO" id="GO:0003964">
    <property type="term" value="F:RNA-directed DNA polymerase activity"/>
    <property type="evidence" value="ECO:0007669"/>
    <property type="project" value="UniProtKB-KW"/>
</dbReference>
<keyword evidence="2" id="KW-0548">Nucleotidyltransferase</keyword>
<reference evidence="2" key="1">
    <citation type="journal article" date="2022" name="Int. J. Mol. Sci.">
        <title>Draft Genome of Tanacetum Coccineum: Genomic Comparison of Closely Related Tanacetum-Family Plants.</title>
        <authorList>
            <person name="Yamashiro T."/>
            <person name="Shiraishi A."/>
            <person name="Nakayama K."/>
            <person name="Satake H."/>
        </authorList>
    </citation>
    <scope>NUCLEOTIDE SEQUENCE</scope>
</reference>
<dbReference type="Proteomes" id="UP001151760">
    <property type="component" value="Unassembled WGS sequence"/>
</dbReference>
<evidence type="ECO:0000313" key="3">
    <source>
        <dbReference type="Proteomes" id="UP001151760"/>
    </source>
</evidence>